<sequence>MIYLLFAFALCEPNISDESIRLPIYNPNEKEHPYQIVTCFDPDAQFIPLDEGIFDIEILSRDNSSTVAKINVKYSDIKPFETEIVVSNGTFNNSIEVEIAQIHHFTINSTVDHFYLGTNSRIFVHAFDKNGSSFTSLNGTEIEWGTVDSDDSSFKYSFESLPVDSAIIHPTKEVFVNLSCKFPKRSAPIVYRGCHFVEPYIFVPNHLRMVTGASVNVSLYHGYIDENGKVQPKEDGLIELGNLEKNHIILVYNASVNASLEGEVTALEFHNVTVVARDNSTGIDLASLYLYILIPDRTEWNEQWIKTPDQKTNESIGPFEPETQSIKHYFHDHELIVPKNFTPILNSDWRTNGSHNVSTRYDGIDYRFKGLIHTCPRPTVTIPEVRIPFGYKNYTVTVKGGSGFYEYVYDKSMLLVYENPQEKPEEKSGLTISEPFVTPLKEGTAVLTIIDKIFNDYQTNITIHTELPHSIDFSVNVTELFVGDRFVNYTINVYDKDNVKFNTSLENIEIVPDNYSILNSSRYGESVGFTHVHAEINNIKSEKVEILVMDHLSIYSPIFTKVSEVVNLNRTGGPIAWPGSGQNTTITCDDTFENIDNFTLVKFPEKFEGVCALKVINDQTEKNPNPKECVAWAFIIATSDEDEDKDKDKNKSDEL</sequence>
<proteinExistence type="predicted"/>
<accession>A0ABR2JK94</accession>
<dbReference type="Proteomes" id="UP001470230">
    <property type="component" value="Unassembled WGS sequence"/>
</dbReference>
<organism evidence="1 2">
    <name type="scientific">Tritrichomonas musculus</name>
    <dbReference type="NCBI Taxonomy" id="1915356"/>
    <lineage>
        <taxon>Eukaryota</taxon>
        <taxon>Metamonada</taxon>
        <taxon>Parabasalia</taxon>
        <taxon>Tritrichomonadida</taxon>
        <taxon>Tritrichomonadidae</taxon>
        <taxon>Tritrichomonas</taxon>
    </lineage>
</organism>
<reference evidence="1 2" key="1">
    <citation type="submission" date="2024-04" db="EMBL/GenBank/DDBJ databases">
        <title>Tritrichomonas musculus Genome.</title>
        <authorList>
            <person name="Alves-Ferreira E."/>
            <person name="Grigg M."/>
            <person name="Lorenzi H."/>
            <person name="Galac M."/>
        </authorList>
    </citation>
    <scope>NUCLEOTIDE SEQUENCE [LARGE SCALE GENOMIC DNA]</scope>
    <source>
        <strain evidence="1 2">EAF2021</strain>
    </source>
</reference>
<gene>
    <name evidence="1" type="ORF">M9Y10_004820</name>
</gene>
<dbReference type="EMBL" id="JAPFFF010000011">
    <property type="protein sequence ID" value="KAK8878057.1"/>
    <property type="molecule type" value="Genomic_DNA"/>
</dbReference>
<protein>
    <recommendedName>
        <fullName evidence="3">IgGFc-binding protein N-terminal domain-containing protein</fullName>
    </recommendedName>
</protein>
<evidence type="ECO:0008006" key="3">
    <source>
        <dbReference type="Google" id="ProtNLM"/>
    </source>
</evidence>
<comment type="caution">
    <text evidence="1">The sequence shown here is derived from an EMBL/GenBank/DDBJ whole genome shotgun (WGS) entry which is preliminary data.</text>
</comment>
<evidence type="ECO:0000313" key="2">
    <source>
        <dbReference type="Proteomes" id="UP001470230"/>
    </source>
</evidence>
<keyword evidence="2" id="KW-1185">Reference proteome</keyword>
<evidence type="ECO:0000313" key="1">
    <source>
        <dbReference type="EMBL" id="KAK8878057.1"/>
    </source>
</evidence>
<name>A0ABR2JK94_9EUKA</name>